<comment type="caution">
    <text evidence="2">The sequence shown here is derived from an EMBL/GenBank/DDBJ whole genome shotgun (WGS) entry which is preliminary data.</text>
</comment>
<gene>
    <name evidence="2" type="ORF">Tco_1091913</name>
</gene>
<evidence type="ECO:0000313" key="2">
    <source>
        <dbReference type="EMBL" id="GJT96395.1"/>
    </source>
</evidence>
<dbReference type="Proteomes" id="UP001151760">
    <property type="component" value="Unassembled WGS sequence"/>
</dbReference>
<proteinExistence type="predicted"/>
<name>A0ABQ5I8E2_9ASTR</name>
<evidence type="ECO:0000313" key="3">
    <source>
        <dbReference type="Proteomes" id="UP001151760"/>
    </source>
</evidence>
<accession>A0ABQ5I8E2</accession>
<dbReference type="EMBL" id="BQNB010020477">
    <property type="protein sequence ID" value="GJT96395.1"/>
    <property type="molecule type" value="Genomic_DNA"/>
</dbReference>
<reference evidence="2" key="1">
    <citation type="journal article" date="2022" name="Int. J. Mol. Sci.">
        <title>Draft Genome of Tanacetum Coccineum: Genomic Comparison of Closely Related Tanacetum-Family Plants.</title>
        <authorList>
            <person name="Yamashiro T."/>
            <person name="Shiraishi A."/>
            <person name="Nakayama K."/>
            <person name="Satake H."/>
        </authorList>
    </citation>
    <scope>NUCLEOTIDE SEQUENCE</scope>
</reference>
<protein>
    <submittedName>
        <fullName evidence="2">Uncharacterized protein</fullName>
    </submittedName>
</protein>
<organism evidence="2 3">
    <name type="scientific">Tanacetum coccineum</name>
    <dbReference type="NCBI Taxonomy" id="301880"/>
    <lineage>
        <taxon>Eukaryota</taxon>
        <taxon>Viridiplantae</taxon>
        <taxon>Streptophyta</taxon>
        <taxon>Embryophyta</taxon>
        <taxon>Tracheophyta</taxon>
        <taxon>Spermatophyta</taxon>
        <taxon>Magnoliopsida</taxon>
        <taxon>eudicotyledons</taxon>
        <taxon>Gunneridae</taxon>
        <taxon>Pentapetalae</taxon>
        <taxon>asterids</taxon>
        <taxon>campanulids</taxon>
        <taxon>Asterales</taxon>
        <taxon>Asteraceae</taxon>
        <taxon>Asteroideae</taxon>
        <taxon>Anthemideae</taxon>
        <taxon>Anthemidinae</taxon>
        <taxon>Tanacetum</taxon>
    </lineage>
</organism>
<sequence>MNKGKEKKKVEDDDEDFIVEEQKDGGNEKTFNSLRRKMIVKPLYDATYQHAFDRETLEMHAVQFGLGEVIEESDEENANETEIRETKIRREAKFQSVLKEKRELEDLLKENMEMDELFKEDKVYGFVKEYENFEHERMILESVEHYPLIWPTVEENRVTKIKKYAELSDAEKIQADGDMKATNIIPQGFAVPVVCLVDDPIACLNMAIAFLIVVAFSRFPSTNNQLRTSLNLRNHATIQDGRVTVQQV</sequence>
<evidence type="ECO:0000256" key="1">
    <source>
        <dbReference type="SAM" id="MobiDB-lite"/>
    </source>
</evidence>
<reference evidence="2" key="2">
    <citation type="submission" date="2022-01" db="EMBL/GenBank/DDBJ databases">
        <authorList>
            <person name="Yamashiro T."/>
            <person name="Shiraishi A."/>
            <person name="Satake H."/>
            <person name="Nakayama K."/>
        </authorList>
    </citation>
    <scope>NUCLEOTIDE SEQUENCE</scope>
</reference>
<keyword evidence="3" id="KW-1185">Reference proteome</keyword>
<feature type="region of interest" description="Disordered" evidence="1">
    <location>
        <begin position="1"/>
        <end position="25"/>
    </location>
</feature>